<dbReference type="EMBL" id="CP012159">
    <property type="protein sequence ID" value="AKT36927.1"/>
    <property type="molecule type" value="Genomic_DNA"/>
</dbReference>
<reference evidence="3 4" key="1">
    <citation type="submission" date="2015-07" db="EMBL/GenBank/DDBJ databases">
        <title>Genome analysis of myxobacterium Chondromyces crocatus Cm c5 reveals a high potential for natural compound synthesis and the genetic basis for the loss of fruiting body formation.</title>
        <authorList>
            <person name="Zaburannyi N."/>
            <person name="Bunk B."/>
            <person name="Maier J."/>
            <person name="Overmann J."/>
            <person name="Mueller R."/>
        </authorList>
    </citation>
    <scope>NUCLEOTIDE SEQUENCE [LARGE SCALE GENOMIC DNA]</scope>
    <source>
        <strain evidence="3 4">Cm c5</strain>
    </source>
</reference>
<dbReference type="KEGG" id="ccro:CMC5_010480"/>
<protein>
    <recommendedName>
        <fullName evidence="2">Metallo-beta-lactamase domain-containing protein</fullName>
    </recommendedName>
</protein>
<evidence type="ECO:0000313" key="4">
    <source>
        <dbReference type="Proteomes" id="UP000067626"/>
    </source>
</evidence>
<organism evidence="3 4">
    <name type="scientific">Chondromyces crocatus</name>
    <dbReference type="NCBI Taxonomy" id="52"/>
    <lineage>
        <taxon>Bacteria</taxon>
        <taxon>Pseudomonadati</taxon>
        <taxon>Myxococcota</taxon>
        <taxon>Polyangia</taxon>
        <taxon>Polyangiales</taxon>
        <taxon>Polyangiaceae</taxon>
        <taxon>Chondromyces</taxon>
    </lineage>
</organism>
<feature type="domain" description="Metallo-beta-lactamase" evidence="2">
    <location>
        <begin position="129"/>
        <end position="322"/>
    </location>
</feature>
<dbReference type="InterPro" id="IPR036866">
    <property type="entry name" value="RibonucZ/Hydroxyglut_hydro"/>
</dbReference>
<dbReference type="SUPFAM" id="SSF56281">
    <property type="entry name" value="Metallo-hydrolase/oxidoreductase"/>
    <property type="match status" value="1"/>
</dbReference>
<evidence type="ECO:0000259" key="2">
    <source>
        <dbReference type="SMART" id="SM00849"/>
    </source>
</evidence>
<evidence type="ECO:0000256" key="1">
    <source>
        <dbReference type="ARBA" id="ARBA00005250"/>
    </source>
</evidence>
<proteinExistence type="inferred from homology"/>
<dbReference type="InterPro" id="IPR050855">
    <property type="entry name" value="NDM-1-like"/>
</dbReference>
<sequence length="343" mass="36416">MSPRAGALEAQRCVTARVPVTLHEVCYTPRMTRAVLAILWLLPSLALVSVACGGSEHVTEVASVSSTTSAPGVASRSAPAAVVQVKGGEAAGALPASAEGLPETKLSEDLVIRQLAPDVHLITHTFPWPANALLVEMANGDLVLCDPTYTVDAMRLVLAWMDERYGKRRIVALNTHFHIDRVGGNAALLERGIPVYGSDLTARLVTTRSEAHRAWVRASVDDGAIAAVFETQPMVPPDRVFPIAEGLSLTFGEEKVVVHHPGPGHAPDNVVVFFPAHRLLFGGCLVAAGERIGNTTDGDLARWGDAIRDLQRFKAFSIVPGHGSRLDPGLLDHTLALLASASP</sequence>
<dbReference type="SMART" id="SM00849">
    <property type="entry name" value="Lactamase_B"/>
    <property type="match status" value="1"/>
</dbReference>
<dbReference type="GO" id="GO:0017001">
    <property type="term" value="P:antibiotic catabolic process"/>
    <property type="evidence" value="ECO:0007669"/>
    <property type="project" value="UniProtKB-ARBA"/>
</dbReference>
<dbReference type="RefSeq" id="WP_156338223.1">
    <property type="nucleotide sequence ID" value="NZ_CP012159.1"/>
</dbReference>
<dbReference type="OrthoDB" id="5290005at2"/>
<dbReference type="STRING" id="52.CMC5_010480"/>
<dbReference type="Pfam" id="PF00753">
    <property type="entry name" value="Lactamase_B"/>
    <property type="match status" value="1"/>
</dbReference>
<dbReference type="PANTHER" id="PTHR42951:SF4">
    <property type="entry name" value="ACYL-COENZYME A THIOESTERASE MBLAC2"/>
    <property type="match status" value="1"/>
</dbReference>
<accession>A0A0K1E8A5</accession>
<comment type="similarity">
    <text evidence="1">Belongs to the metallo-beta-lactamase superfamily. Class-B beta-lactamase family.</text>
</comment>
<evidence type="ECO:0000313" key="3">
    <source>
        <dbReference type="EMBL" id="AKT36927.1"/>
    </source>
</evidence>
<name>A0A0K1E8A5_CHOCO</name>
<dbReference type="PANTHER" id="PTHR42951">
    <property type="entry name" value="METALLO-BETA-LACTAMASE DOMAIN-CONTAINING"/>
    <property type="match status" value="1"/>
</dbReference>
<dbReference type="Gene3D" id="3.60.15.10">
    <property type="entry name" value="Ribonuclease Z/Hydroxyacylglutathione hydrolase-like"/>
    <property type="match status" value="1"/>
</dbReference>
<keyword evidence="4" id="KW-1185">Reference proteome</keyword>
<dbReference type="InterPro" id="IPR001279">
    <property type="entry name" value="Metallo-B-lactamas"/>
</dbReference>
<gene>
    <name evidence="3" type="ORF">CMC5_010480</name>
</gene>
<dbReference type="Proteomes" id="UP000067626">
    <property type="component" value="Chromosome"/>
</dbReference>
<dbReference type="AlphaFoldDB" id="A0A0K1E8A5"/>